<comment type="similarity">
    <text evidence="1">Belongs to the iron/ascorbate-dependent oxidoreductase family.</text>
</comment>
<protein>
    <submittedName>
        <fullName evidence="4">Oxidoreductase</fullName>
    </submittedName>
</protein>
<keyword evidence="1" id="KW-0479">Metal-binding</keyword>
<reference evidence="4 5" key="1">
    <citation type="journal article" date="2013" name="Chin. Sci. Bull.">
        <title>Genome survey uncovers the secrets of sex and lifestyle in caterpillar fungus.</title>
        <authorList>
            <person name="Hu X."/>
            <person name="Zhang Y."/>
            <person name="Xiao G."/>
            <person name="Zheng P."/>
            <person name="Xia Y."/>
            <person name="Zhang X."/>
            <person name="St Leger R.J."/>
            <person name="Liu X."/>
            <person name="Wang C."/>
        </authorList>
    </citation>
    <scope>NUCLEOTIDE SEQUENCE [LARGE SCALE GENOMIC DNA]</scope>
    <source>
        <strain evidence="5">Co18 / CGMCC 3.14243</strain>
        <tissue evidence="4">Fruit-body</tissue>
    </source>
</reference>
<evidence type="ECO:0000313" key="5">
    <source>
        <dbReference type="Proteomes" id="UP000019374"/>
    </source>
</evidence>
<feature type="region of interest" description="Disordered" evidence="2">
    <location>
        <begin position="333"/>
        <end position="361"/>
    </location>
</feature>
<gene>
    <name evidence="4" type="ORF">OCS_05990</name>
</gene>
<dbReference type="HOGENOM" id="CLU_019613_1_1_1"/>
<proteinExistence type="inferred from homology"/>
<keyword evidence="1" id="KW-0560">Oxidoreductase</keyword>
<feature type="compositionally biased region" description="Low complexity" evidence="2">
    <location>
        <begin position="339"/>
        <end position="350"/>
    </location>
</feature>
<dbReference type="EMBL" id="KE655018">
    <property type="protein sequence ID" value="EQK98296.1"/>
    <property type="molecule type" value="Genomic_DNA"/>
</dbReference>
<name>T5A979_OPHSC</name>
<evidence type="ECO:0000256" key="2">
    <source>
        <dbReference type="SAM" id="MobiDB-lite"/>
    </source>
</evidence>
<feature type="domain" description="Fe2OG dioxygenase" evidence="3">
    <location>
        <begin position="141"/>
        <end position="240"/>
    </location>
</feature>
<organism evidence="4 5">
    <name type="scientific">Ophiocordyceps sinensis (strain Co18 / CGMCC 3.14243)</name>
    <name type="common">Yarsagumba caterpillar fungus</name>
    <name type="synonym">Hirsutella sinensis</name>
    <dbReference type="NCBI Taxonomy" id="911162"/>
    <lineage>
        <taxon>Eukaryota</taxon>
        <taxon>Fungi</taxon>
        <taxon>Dikarya</taxon>
        <taxon>Ascomycota</taxon>
        <taxon>Pezizomycotina</taxon>
        <taxon>Sordariomycetes</taxon>
        <taxon>Hypocreomycetidae</taxon>
        <taxon>Hypocreales</taxon>
        <taxon>Ophiocordycipitaceae</taxon>
        <taxon>Ophiocordyceps</taxon>
    </lineage>
</organism>
<evidence type="ECO:0000313" key="4">
    <source>
        <dbReference type="EMBL" id="EQK98296.1"/>
    </source>
</evidence>
<dbReference type="PROSITE" id="PS51471">
    <property type="entry name" value="FE2OG_OXY"/>
    <property type="match status" value="1"/>
</dbReference>
<dbReference type="InterPro" id="IPR005123">
    <property type="entry name" value="Oxoglu/Fe-dep_dioxygenase_dom"/>
</dbReference>
<dbReference type="OrthoDB" id="27483at2759"/>
<accession>T5A979</accession>
<evidence type="ECO:0000259" key="3">
    <source>
        <dbReference type="PROSITE" id="PS51471"/>
    </source>
</evidence>
<dbReference type="eggNOG" id="ENOG502S0B1">
    <property type="taxonomic scope" value="Eukaryota"/>
</dbReference>
<dbReference type="PANTHER" id="PTHR33099:SF14">
    <property type="entry name" value="PROLYL 4-HYDROXYLASE ALPHA SUBUNIT FE(2+) 2OG DIOXYGENASE DOMAIN-CONTAINING PROTEIN"/>
    <property type="match status" value="1"/>
</dbReference>
<dbReference type="GO" id="GO:0046872">
    <property type="term" value="F:metal ion binding"/>
    <property type="evidence" value="ECO:0007669"/>
    <property type="project" value="UniProtKB-KW"/>
</dbReference>
<sequence>MAQPASDNGSAEELLADISTALASVGNKQLFAIGGKLATGSSARPVVLRWDTALPNCGRRLSFPVTPAQQPAFEQLCQDCEPATFGLGHQEIYDEAYRKAVKMDEQRFCTTFDPNDCGLMDSVIQALLHGARGDARYRGIRAEMYKLNVYSGPSGRFKAHVDTPRGGDHMGSLVVCLPYSHQGGQLVVRHGGRESVFDWASDDAHSVRWAAFFADCEHEVLEVTRGHRVTLTYNLYWTTYGPSFMSRHLAGLELDRLPFFHVLERLVNSAEVQARGATLGFTCTHSYPHASKSSIRHLSHCLKGLDMVVYQALVLLAGSARVTAVLDDTRQQDEESICSSRPSSPAQAAAGRNQDEESSELRLLAQTSQAVLHNGRFPDPSHVYRENNPYQSPLDPETIVRDEGLAATVDGGDQSVLHTQTAYERRAVTWLNHRPDSETPKELALAFATVMPRRITRPEMQLTGETQYGNEPEVTAYYTSAAIIATIQPRKRRPDL</sequence>
<dbReference type="GO" id="GO:0016491">
    <property type="term" value="F:oxidoreductase activity"/>
    <property type="evidence" value="ECO:0007669"/>
    <property type="project" value="UniProtKB-KW"/>
</dbReference>
<dbReference type="AlphaFoldDB" id="T5A979"/>
<dbReference type="Gene3D" id="2.60.120.620">
    <property type="entry name" value="q2cbj1_9rhob like domain"/>
    <property type="match status" value="1"/>
</dbReference>
<dbReference type="PANTHER" id="PTHR33099">
    <property type="entry name" value="FE2OG DIOXYGENASE DOMAIN-CONTAINING PROTEIN"/>
    <property type="match status" value="1"/>
</dbReference>
<feature type="region of interest" description="Disordered" evidence="2">
    <location>
        <begin position="374"/>
        <end position="395"/>
    </location>
</feature>
<keyword evidence="1" id="KW-0408">Iron</keyword>
<evidence type="ECO:0000256" key="1">
    <source>
        <dbReference type="RuleBase" id="RU003682"/>
    </source>
</evidence>
<dbReference type="Proteomes" id="UP000019374">
    <property type="component" value="Unassembled WGS sequence"/>
</dbReference>